<dbReference type="Pfam" id="PF14251">
    <property type="entry name" value="PterinBD-DUF4346"/>
    <property type="match status" value="1"/>
</dbReference>
<organism evidence="3">
    <name type="scientific">Atelocyanobacterium thalassa (isolate ALOHA)</name>
    <dbReference type="NCBI Taxonomy" id="1453429"/>
    <lineage>
        <taxon>Bacteria</taxon>
        <taxon>Bacillati</taxon>
        <taxon>Cyanobacteriota</taxon>
        <taxon>Cyanophyceae</taxon>
        <taxon>Oscillatoriophycideae</taxon>
        <taxon>Chroococcales</taxon>
        <taxon>Aphanothecaceae</taxon>
        <taxon>Candidatus Atelocyanobacterium</taxon>
        <taxon>Candidatus Atelocyanobacterium thalassae</taxon>
    </lineage>
</organism>
<dbReference type="PIRSF" id="PIRSF037673">
    <property type="entry name" value="UCP037673"/>
    <property type="match status" value="1"/>
</dbReference>
<dbReference type="STRING" id="1453429.UCYN_11740"/>
<evidence type="ECO:0000313" key="2">
    <source>
        <dbReference type="EMBL" id="ADB95843.1"/>
    </source>
</evidence>
<sequence length="122" mass="13946">MKTVEQLDKKLSKRYINLDPGGYFIIYIDSSQDLICAKYFTNIINDKGLAVDPESREVISVKNKVTRNADQIFTARSAKELCIKIIENNNCPITRLDHAAYLGREFTKAELALTQGRKYIQD</sequence>
<gene>
    <name evidence="2" type="ordered locus">UCYN_11740</name>
</gene>
<reference evidence="2 3" key="1">
    <citation type="journal article" date="2010" name="Nature">
        <title>Metabolic streamlining in an open-ocean nitrogen-fixing cyanobacterium.</title>
        <authorList>
            <person name="Tripp H.J."/>
            <person name="Bench S.R."/>
            <person name="Turk K.A."/>
            <person name="Foster R.A."/>
            <person name="Desany B.A."/>
            <person name="Niazi F."/>
            <person name="Affourtit J.P."/>
            <person name="Zehr J.P."/>
        </authorList>
    </citation>
    <scope>NUCLEOTIDE SEQUENCE [LARGE SCALE GENOMIC DNA]</scope>
    <source>
        <strain evidence="3">ALOHA</strain>
    </source>
</reference>
<keyword evidence="3" id="KW-1185">Reference proteome</keyword>
<accession>D3EQU3</accession>
<dbReference type="Proteomes" id="UP000001405">
    <property type="component" value="Chromosome"/>
</dbReference>
<dbReference type="InterPro" id="IPR025595">
    <property type="entry name" value="PterinBD-DUF4346"/>
</dbReference>
<dbReference type="InterPro" id="IPR017260">
    <property type="entry name" value="UCP037673"/>
</dbReference>
<evidence type="ECO:0000259" key="1">
    <source>
        <dbReference type="Pfam" id="PF14251"/>
    </source>
</evidence>
<dbReference type="EMBL" id="CP001842">
    <property type="protein sequence ID" value="ADB95843.1"/>
    <property type="molecule type" value="Genomic_DNA"/>
</dbReference>
<dbReference type="KEGG" id="cyu:UCYN_11740"/>
<name>D3EQU3_ATETH</name>
<protein>
    <recommendedName>
        <fullName evidence="1">DUF4346 domain-containing protein</fullName>
    </recommendedName>
</protein>
<proteinExistence type="predicted"/>
<dbReference type="AlphaFoldDB" id="D3EQU3"/>
<dbReference type="HOGENOM" id="CLU_152500_0_0_3"/>
<feature type="domain" description="DUF4346" evidence="1">
    <location>
        <begin position="18"/>
        <end position="122"/>
    </location>
</feature>
<evidence type="ECO:0000313" key="3">
    <source>
        <dbReference type="Proteomes" id="UP000001405"/>
    </source>
</evidence>
<dbReference type="OrthoDB" id="485863at2"/>
<dbReference type="RefSeq" id="WP_012954530.1">
    <property type="nucleotide sequence ID" value="NC_013771.1"/>
</dbReference>